<accession>S3D418</accession>
<dbReference type="InterPro" id="IPR003819">
    <property type="entry name" value="TauD/TfdA-like"/>
</dbReference>
<evidence type="ECO:0000256" key="3">
    <source>
        <dbReference type="ARBA" id="ARBA00022723"/>
    </source>
</evidence>
<organism evidence="9 10">
    <name type="scientific">Glarea lozoyensis (strain ATCC 20868 / MF5171)</name>
    <dbReference type="NCBI Taxonomy" id="1116229"/>
    <lineage>
        <taxon>Eukaryota</taxon>
        <taxon>Fungi</taxon>
        <taxon>Dikarya</taxon>
        <taxon>Ascomycota</taxon>
        <taxon>Pezizomycotina</taxon>
        <taxon>Leotiomycetes</taxon>
        <taxon>Helotiales</taxon>
        <taxon>Helotiaceae</taxon>
        <taxon>Glarea</taxon>
    </lineage>
</organism>
<evidence type="ECO:0000256" key="5">
    <source>
        <dbReference type="ARBA" id="ARBA00023002"/>
    </source>
</evidence>
<dbReference type="PANTHER" id="PTHR30468:SF1">
    <property type="entry name" value="ALPHA-KETOGLUTARATE-DEPENDENT SULFONATE DIOXYGENASE"/>
    <property type="match status" value="1"/>
</dbReference>
<dbReference type="OrthoDB" id="10257314at2759"/>
<reference evidence="9 10" key="1">
    <citation type="journal article" date="2013" name="BMC Genomics">
        <title>Genomics-driven discovery of the pneumocandin biosynthetic gene cluster in the fungus Glarea lozoyensis.</title>
        <authorList>
            <person name="Chen L."/>
            <person name="Yue Q."/>
            <person name="Zhang X."/>
            <person name="Xiang M."/>
            <person name="Wang C."/>
            <person name="Li S."/>
            <person name="Che Y."/>
            <person name="Ortiz-Lopez F.J."/>
            <person name="Bills G.F."/>
            <person name="Liu X."/>
            <person name="An Z."/>
        </authorList>
    </citation>
    <scope>NUCLEOTIDE SEQUENCE [LARGE SCALE GENOMIC DNA]</scope>
    <source>
        <strain evidence="10">ATCC 20868 / MF5171</strain>
    </source>
</reference>
<proteinExistence type="inferred from homology"/>
<name>S3D418_GLAL2</name>
<dbReference type="RefSeq" id="XP_008080914.1">
    <property type="nucleotide sequence ID" value="XM_008082723.1"/>
</dbReference>
<dbReference type="Proteomes" id="UP000016922">
    <property type="component" value="Unassembled WGS sequence"/>
</dbReference>
<dbReference type="EMBL" id="KE145360">
    <property type="protein sequence ID" value="EPE31859.1"/>
    <property type="molecule type" value="Genomic_DNA"/>
</dbReference>
<dbReference type="GO" id="GO:0005737">
    <property type="term" value="C:cytoplasm"/>
    <property type="evidence" value="ECO:0007669"/>
    <property type="project" value="TreeGrafter"/>
</dbReference>
<keyword evidence="4" id="KW-0223">Dioxygenase</keyword>
<keyword evidence="6" id="KW-0408">Iron</keyword>
<dbReference type="eggNOG" id="ENOG502QT05">
    <property type="taxonomic scope" value="Eukaryota"/>
</dbReference>
<feature type="region of interest" description="Disordered" evidence="7">
    <location>
        <begin position="393"/>
        <end position="413"/>
    </location>
</feature>
<gene>
    <name evidence="9" type="ORF">GLAREA_11941</name>
</gene>
<evidence type="ECO:0000256" key="6">
    <source>
        <dbReference type="ARBA" id="ARBA00023004"/>
    </source>
</evidence>
<dbReference type="GO" id="GO:0016706">
    <property type="term" value="F:2-oxoglutarate-dependent dioxygenase activity"/>
    <property type="evidence" value="ECO:0007669"/>
    <property type="project" value="TreeGrafter"/>
</dbReference>
<dbReference type="AlphaFoldDB" id="S3D418"/>
<dbReference type="PANTHER" id="PTHR30468">
    <property type="entry name" value="ALPHA-KETOGLUTARATE-DEPENDENT SULFONATE DIOXYGENASE"/>
    <property type="match status" value="1"/>
</dbReference>
<dbReference type="Gene3D" id="3.60.130.10">
    <property type="entry name" value="Clavaminate synthase-like"/>
    <property type="match status" value="1"/>
</dbReference>
<dbReference type="HOGENOM" id="CLU_036005_0_0_1"/>
<dbReference type="Pfam" id="PF02668">
    <property type="entry name" value="TauD"/>
    <property type="match status" value="1"/>
</dbReference>
<keyword evidence="5" id="KW-0560">Oxidoreductase</keyword>
<feature type="region of interest" description="Disordered" evidence="7">
    <location>
        <begin position="1"/>
        <end position="27"/>
    </location>
</feature>
<evidence type="ECO:0000256" key="1">
    <source>
        <dbReference type="ARBA" id="ARBA00001954"/>
    </source>
</evidence>
<comment type="cofactor">
    <cofactor evidence="1">
        <name>Fe(2+)</name>
        <dbReference type="ChEBI" id="CHEBI:29033"/>
    </cofactor>
</comment>
<evidence type="ECO:0000259" key="8">
    <source>
        <dbReference type="Pfam" id="PF02668"/>
    </source>
</evidence>
<evidence type="ECO:0000313" key="9">
    <source>
        <dbReference type="EMBL" id="EPE31859.1"/>
    </source>
</evidence>
<dbReference type="GO" id="GO:0046872">
    <property type="term" value="F:metal ion binding"/>
    <property type="evidence" value="ECO:0007669"/>
    <property type="project" value="UniProtKB-KW"/>
</dbReference>
<dbReference type="GeneID" id="19470982"/>
<dbReference type="FunFam" id="3.60.130.10:FF:000003">
    <property type="entry name" value="Alpha-ketoglutarate-dependent taurine dioxygenase"/>
    <property type="match status" value="1"/>
</dbReference>
<evidence type="ECO:0000256" key="4">
    <source>
        <dbReference type="ARBA" id="ARBA00022964"/>
    </source>
</evidence>
<keyword evidence="10" id="KW-1185">Reference proteome</keyword>
<evidence type="ECO:0000313" key="10">
    <source>
        <dbReference type="Proteomes" id="UP000016922"/>
    </source>
</evidence>
<keyword evidence="3" id="KW-0479">Metal-binding</keyword>
<sequence length="413" mass="46125">MDHERIISIKASSQTDHAGDSDSTSHPRLRLYASTMPSANTETDTSQKKLANTGYKEIFTGPGGFDREIEEVGNHIYPPASHPNYLPTWDPKQKFPPLQPFRHVEHGLDADKNFPDLLPSDVQKEDLTPTIGSVVRGIQLSRLNNAGRDQLALLTAQRRVLVFPDQDFASLPISDATAFAAYYGRLHVMSISGAPEGFPEIHIVHRGAGDMKVQGLLAGRTTSVTWHSDVTYEEQPPGTTIMYMLDGPQVGGDTLFSDNAEAYRRLSYPMQKRLHGLTAMHSGVEQVESSRLMGGIVRREPVISEHPIVRTHPVTGEKALFVNPQYTRYIVGLKKEESDMLLKFLYDHIAFGSDFHARVKWQKGAVILFDNRLVNHSGMLDWASGERRHLARLTPQAEKPYETPIGPQRSSKL</sequence>
<evidence type="ECO:0000256" key="7">
    <source>
        <dbReference type="SAM" id="MobiDB-lite"/>
    </source>
</evidence>
<dbReference type="InterPro" id="IPR051323">
    <property type="entry name" value="AtsK-like"/>
</dbReference>
<feature type="domain" description="TauD/TfdA-like" evidence="8">
    <location>
        <begin position="125"/>
        <end position="394"/>
    </location>
</feature>
<evidence type="ECO:0000256" key="2">
    <source>
        <dbReference type="ARBA" id="ARBA00005896"/>
    </source>
</evidence>
<protein>
    <submittedName>
        <fullName evidence="9">Clavaminate synthase-like protein</fullName>
    </submittedName>
</protein>
<dbReference type="SUPFAM" id="SSF51197">
    <property type="entry name" value="Clavaminate synthase-like"/>
    <property type="match status" value="1"/>
</dbReference>
<dbReference type="InterPro" id="IPR042098">
    <property type="entry name" value="TauD-like_sf"/>
</dbReference>
<dbReference type="OMA" id="YENAWHS"/>
<comment type="similarity">
    <text evidence="2">Belongs to the TfdA dioxygenase family.</text>
</comment>
<dbReference type="KEGG" id="glz:GLAREA_11941"/>